<gene>
    <name evidence="11" type="primary">BNA4</name>
    <name evidence="14" type="ORF">CB0940_02001</name>
</gene>
<dbReference type="EMBL" id="LKMD01000100">
    <property type="protein sequence ID" value="PIB00511.1"/>
    <property type="molecule type" value="Genomic_DNA"/>
</dbReference>
<feature type="region of interest" description="Disordered" evidence="12">
    <location>
        <begin position="1018"/>
        <end position="1081"/>
    </location>
</feature>
<comment type="catalytic activity">
    <reaction evidence="10 11">
        <text>L-kynurenine + NADPH + O2 + H(+) = 3-hydroxy-L-kynurenine + NADP(+) + H2O</text>
        <dbReference type="Rhea" id="RHEA:20545"/>
        <dbReference type="ChEBI" id="CHEBI:15377"/>
        <dbReference type="ChEBI" id="CHEBI:15378"/>
        <dbReference type="ChEBI" id="CHEBI:15379"/>
        <dbReference type="ChEBI" id="CHEBI:57783"/>
        <dbReference type="ChEBI" id="CHEBI:57959"/>
        <dbReference type="ChEBI" id="CHEBI:58125"/>
        <dbReference type="ChEBI" id="CHEBI:58349"/>
        <dbReference type="EC" id="1.14.13.9"/>
    </reaction>
</comment>
<keyword evidence="11" id="KW-0472">Membrane</keyword>
<dbReference type="GO" id="GO:0005741">
    <property type="term" value="C:mitochondrial outer membrane"/>
    <property type="evidence" value="ECO:0007669"/>
    <property type="project" value="UniProtKB-SubCell"/>
</dbReference>
<evidence type="ECO:0000256" key="11">
    <source>
        <dbReference type="HAMAP-Rule" id="MF_03018"/>
    </source>
</evidence>
<evidence type="ECO:0000256" key="6">
    <source>
        <dbReference type="ARBA" id="ARBA00022857"/>
    </source>
</evidence>
<dbReference type="FunFam" id="3.50.50.60:FF:000129">
    <property type="entry name" value="Kynurenine 3-monooxygenase"/>
    <property type="match status" value="1"/>
</dbReference>
<dbReference type="AlphaFoldDB" id="A0A2G5I6T2"/>
<dbReference type="InterPro" id="IPR027545">
    <property type="entry name" value="Kynurenine_monooxygenase"/>
</dbReference>
<dbReference type="Proteomes" id="UP000230605">
    <property type="component" value="Chromosome 1"/>
</dbReference>
<reference evidence="14 15" key="1">
    <citation type="submission" date="2015-10" db="EMBL/GenBank/DDBJ databases">
        <title>The cercosporin biosynthetic gene cluster was horizontally transferred to several fungal lineages and shown to be expanded in Cercospora beticola based on microsynteny with recipient genomes.</title>
        <authorList>
            <person name="De Jonge R."/>
            <person name="Ebert M.K."/>
            <person name="Suttle J.C."/>
            <person name="Jurick Ii W.M."/>
            <person name="Secor G.A."/>
            <person name="Thomma B.P."/>
            <person name="Van De Peer Y."/>
            <person name="Bolton M.D."/>
        </authorList>
    </citation>
    <scope>NUCLEOTIDE SEQUENCE [LARGE SCALE GENOMIC DNA]</scope>
    <source>
        <strain evidence="14 15">09-40</strain>
    </source>
</reference>
<dbReference type="Gene3D" id="3.50.50.60">
    <property type="entry name" value="FAD/NAD(P)-binding domain"/>
    <property type="match status" value="1"/>
</dbReference>
<comment type="cofactor">
    <cofactor evidence="1 11">
        <name>FAD</name>
        <dbReference type="ChEBI" id="CHEBI:57692"/>
    </cofactor>
</comment>
<feature type="compositionally biased region" description="Low complexity" evidence="12">
    <location>
        <begin position="937"/>
        <end position="967"/>
    </location>
</feature>
<evidence type="ECO:0000256" key="4">
    <source>
        <dbReference type="ARBA" id="ARBA00022787"/>
    </source>
</evidence>
<comment type="similarity">
    <text evidence="11">Belongs to the aromatic-ring hydroxylase family. KMO subfamily.</text>
</comment>
<dbReference type="HAMAP" id="MF_01971">
    <property type="entry name" value="Kynurenine_monooxygenase"/>
    <property type="match status" value="1"/>
</dbReference>
<evidence type="ECO:0000256" key="5">
    <source>
        <dbReference type="ARBA" id="ARBA00022827"/>
    </source>
</evidence>
<evidence type="ECO:0000259" key="13">
    <source>
        <dbReference type="Pfam" id="PF01494"/>
    </source>
</evidence>
<evidence type="ECO:0000256" key="8">
    <source>
        <dbReference type="ARBA" id="ARBA00023033"/>
    </source>
</evidence>
<organism evidence="14 15">
    <name type="scientific">Cercospora beticola</name>
    <name type="common">Sugarbeet leaf spot fungus</name>
    <dbReference type="NCBI Taxonomy" id="122368"/>
    <lineage>
        <taxon>Eukaryota</taxon>
        <taxon>Fungi</taxon>
        <taxon>Dikarya</taxon>
        <taxon>Ascomycota</taxon>
        <taxon>Pezizomycotina</taxon>
        <taxon>Dothideomycetes</taxon>
        <taxon>Dothideomycetidae</taxon>
        <taxon>Mycosphaerellales</taxon>
        <taxon>Mycosphaerellaceae</taxon>
        <taxon>Cercospora</taxon>
    </lineage>
</organism>
<keyword evidence="3 11" id="KW-0662">Pyridine nucleotide biosynthesis</keyword>
<evidence type="ECO:0000256" key="1">
    <source>
        <dbReference type="ARBA" id="ARBA00001974"/>
    </source>
</evidence>
<dbReference type="Pfam" id="PF01494">
    <property type="entry name" value="FAD_binding_3"/>
    <property type="match status" value="1"/>
</dbReference>
<dbReference type="SUPFAM" id="SSF51905">
    <property type="entry name" value="FAD/NAD(P)-binding domain"/>
    <property type="match status" value="1"/>
</dbReference>
<feature type="region of interest" description="Disordered" evidence="12">
    <location>
        <begin position="904"/>
        <end position="1005"/>
    </location>
</feature>
<evidence type="ECO:0000256" key="7">
    <source>
        <dbReference type="ARBA" id="ARBA00023002"/>
    </source>
</evidence>
<feature type="compositionally biased region" description="Polar residues" evidence="12">
    <location>
        <begin position="972"/>
        <end position="989"/>
    </location>
</feature>
<keyword evidence="4 11" id="KW-1000">Mitochondrion outer membrane</keyword>
<feature type="compositionally biased region" description="Basic and acidic residues" evidence="12">
    <location>
        <begin position="1071"/>
        <end position="1081"/>
    </location>
</feature>
<dbReference type="GO" id="GO:0004502">
    <property type="term" value="F:kynurenine 3-monooxygenase activity"/>
    <property type="evidence" value="ECO:0007669"/>
    <property type="project" value="UniProtKB-UniRule"/>
</dbReference>
<accession>A0A2G5I6T2</accession>
<comment type="pathway">
    <text evidence="11">Cofactor biosynthesis; NAD(+) biosynthesis; quinolinate from L-kynurenine: step 1/3.</text>
</comment>
<dbReference type="GO" id="GO:0043420">
    <property type="term" value="P:anthranilate metabolic process"/>
    <property type="evidence" value="ECO:0007669"/>
    <property type="project" value="UniProtKB-UniRule"/>
</dbReference>
<dbReference type="InterPro" id="IPR002938">
    <property type="entry name" value="FAD-bd"/>
</dbReference>
<evidence type="ECO:0000256" key="9">
    <source>
        <dbReference type="ARBA" id="ARBA00023128"/>
    </source>
</evidence>
<protein>
    <recommendedName>
        <fullName evidence="11">Kynurenine 3-monooxygenase</fullName>
        <ecNumber evidence="11">1.14.13.9</ecNumber>
    </recommendedName>
    <alternativeName>
        <fullName evidence="11">Biosynthesis of nicotinic acid protein 4</fullName>
    </alternativeName>
    <alternativeName>
        <fullName evidence="11">Kynurenine 3-hydroxylase</fullName>
    </alternativeName>
</protein>
<dbReference type="GO" id="GO:0034354">
    <property type="term" value="P:'de novo' NAD+ biosynthetic process from L-tryptophan"/>
    <property type="evidence" value="ECO:0007669"/>
    <property type="project" value="UniProtKB-UniRule"/>
</dbReference>
<evidence type="ECO:0000313" key="15">
    <source>
        <dbReference type="Proteomes" id="UP000230605"/>
    </source>
</evidence>
<evidence type="ECO:0000256" key="10">
    <source>
        <dbReference type="ARBA" id="ARBA00047818"/>
    </source>
</evidence>
<dbReference type="PANTHER" id="PTHR46028:SF2">
    <property type="entry name" value="KYNURENINE 3-MONOOXYGENASE"/>
    <property type="match status" value="1"/>
</dbReference>
<dbReference type="UniPathway" id="UPA00253">
    <property type="reaction ID" value="UER00328"/>
</dbReference>
<evidence type="ECO:0000313" key="14">
    <source>
        <dbReference type="EMBL" id="PIB00511.1"/>
    </source>
</evidence>
<keyword evidence="7 11" id="KW-0560">Oxidoreductase</keyword>
<dbReference type="GO" id="GO:0006569">
    <property type="term" value="P:L-tryptophan catabolic process"/>
    <property type="evidence" value="ECO:0007669"/>
    <property type="project" value="UniProtKB-UniRule"/>
</dbReference>
<keyword evidence="9 11" id="KW-0496">Mitochondrion</keyword>
<comment type="subcellular location">
    <subcellularLocation>
        <location evidence="11">Mitochondrion outer membrane</location>
    </subcellularLocation>
</comment>
<dbReference type="PRINTS" id="PR00420">
    <property type="entry name" value="RNGMNOXGNASE"/>
</dbReference>
<comment type="caution">
    <text evidence="14">The sequence shown here is derived from an EMBL/GenBank/DDBJ whole genome shotgun (WGS) entry which is preliminary data.</text>
</comment>
<sequence>MDESAKLKCVVIGAGPVGALAGLYAARRGWQVEVYDLRPDLRDASTTPLNFTKSINLALSERGINALRHSGSPELLDGIMNETIPMYGRMIHSQDSKGSLTEATQAYDVNGRAINAVDRGDLNTRLLDELDDMPNVKLRFGHKITGVDFRQRLAWLELKGTSRRPSENTRFSGRPGRPEEIEIDFDLILGCDGAHSSVRFHMMKFARLDFKQTYIDTLWCEFQIPPAEEGDVKTASAKDGFRTSPNHLHIWPGSDKMFIAIPSVDRTFTSTLFAPSGDFEALERDPEGVELYFNKHFPGAVDLIGPELIREQFMENPHLPLVNIKCSPHTFEDCGVILGDAAHAMVPFYGQGMNAGLEDVRVLFSHLDANPMNEEGRAKALRDYNSERIADAHAINDLSLSNFYDMRAGVTSKVVQLRKKIEEFLSDKLPSTGFATQYSRVSFSNQRYSEVVKVVERQKKILLEGMAVTSILPMVGLTACNAPALFPAFLPPFHSLQLDEVVADEMGVAPSKEKVDGLIKQALHDDLQRRKLQYSVESDYAADEEYDYEYAQDYDDEAEYDVDDTSVQSIQRQPSLAVKARPQGTSVARQCLEDILPGSDDYSPKRKKKVGPLGWQIWQTEAERNDFITTALIVLSSNGQRPIANSKVHLFILRGGSHSKMWRAALAIMDDLPELGHFREDMLLHTFAARNFAPSKKEAFQQLVFDIEAMLDGHINDAETHISRFGHHLGRQQLKYQLDNRVVQTIEQGLTPDQADLGAALAGVELPPEIKPVYSSTIIPHKMKARQSIGPRYNGFMVDEVASKNLGPEQHRTGVLGGNYPPSMNTTGGVGAVPYGQWMQPVGESGNDHLRLRDIQQMHLNSARSRSVTARASMSSMNTIQTIPDGTPSASASRAVEGYFPTHLDHQPLHNLHQPAPYRPTRVPPLSPSGIYTAAMSSSSSVSPQSSTTPSPRNSTSSASSSNHNAAWKTGQLGSSSKTSLAHSTTSQIVEPACTPPPQHQHQSLAAIKRRQDVKFQLPGKPQPKSILKGSLANLRPSGRHAENRPLNDKSNLQEEGQNDQQLPYYGMEQLKPDEEHDKIF</sequence>
<evidence type="ECO:0000256" key="2">
    <source>
        <dbReference type="ARBA" id="ARBA00022630"/>
    </source>
</evidence>
<dbReference type="EC" id="1.14.13.9" evidence="11"/>
<dbReference type="GO" id="GO:0070189">
    <property type="term" value="P:kynurenine metabolic process"/>
    <property type="evidence" value="ECO:0007669"/>
    <property type="project" value="TreeGrafter"/>
</dbReference>
<dbReference type="PANTHER" id="PTHR46028">
    <property type="entry name" value="KYNURENINE 3-MONOOXYGENASE"/>
    <property type="match status" value="1"/>
</dbReference>
<dbReference type="GO" id="GO:0019805">
    <property type="term" value="P:quinolinate biosynthetic process"/>
    <property type="evidence" value="ECO:0007669"/>
    <property type="project" value="UniProtKB-UniRule"/>
</dbReference>
<evidence type="ECO:0000256" key="3">
    <source>
        <dbReference type="ARBA" id="ARBA00022642"/>
    </source>
</evidence>
<feature type="domain" description="FAD-binding" evidence="13">
    <location>
        <begin position="8"/>
        <end position="396"/>
    </location>
</feature>
<comment type="function">
    <text evidence="11">Catalyzes the hydroxylation of L-kynurenine (L-Kyn) to form 3-hydroxy-L-kynurenine (L-3OHKyn). Required for synthesis of quinolinic acid.</text>
</comment>
<proteinExistence type="inferred from homology"/>
<dbReference type="GO" id="GO:0071949">
    <property type="term" value="F:FAD binding"/>
    <property type="evidence" value="ECO:0007669"/>
    <property type="project" value="InterPro"/>
</dbReference>
<dbReference type="OrthoDB" id="10053569at2759"/>
<evidence type="ECO:0000256" key="12">
    <source>
        <dbReference type="SAM" id="MobiDB-lite"/>
    </source>
</evidence>
<keyword evidence="8 11" id="KW-0503">Monooxygenase</keyword>
<feature type="compositionally biased region" description="Polar residues" evidence="12">
    <location>
        <begin position="1049"/>
        <end position="1062"/>
    </location>
</feature>
<keyword evidence="2 11" id="KW-0285">Flavoprotein</keyword>
<keyword evidence="5 11" id="KW-0274">FAD</keyword>
<keyword evidence="6 11" id="KW-0521">NADP</keyword>
<name>A0A2G5I6T2_CERBT</name>
<dbReference type="InterPro" id="IPR036188">
    <property type="entry name" value="FAD/NAD-bd_sf"/>
</dbReference>